<comment type="subunit">
    <text evidence="9">Homodimer.</text>
</comment>
<dbReference type="STRING" id="1503.CLPU_1c01830"/>
<proteinExistence type="inferred from homology"/>
<comment type="function">
    <text evidence="9">Catalyzes the stereoinversion of LL-2,6-diaminopimelate (L,L-DAP) to meso-diaminopimelate (meso-DAP), a precursor of L-lysine and an essential component of the bacterial peptidoglycan.</text>
</comment>
<dbReference type="Proteomes" id="UP000037267">
    <property type="component" value="Unassembled WGS sequence"/>
</dbReference>
<dbReference type="Gene3D" id="3.10.310.10">
    <property type="entry name" value="Diaminopimelate Epimerase, Chain A, domain 1"/>
    <property type="match status" value="2"/>
</dbReference>
<feature type="site" description="Could be important to modulate the pK values of the two catalytic cysteine residues" evidence="9">
    <location>
        <position position="163"/>
    </location>
</feature>
<name>A0A0L0WEV5_GOTPU</name>
<evidence type="ECO:0000256" key="1">
    <source>
        <dbReference type="ARBA" id="ARBA00005196"/>
    </source>
</evidence>
<feature type="binding site" evidence="9">
    <location>
        <position position="194"/>
    </location>
    <ligand>
        <name>substrate</name>
    </ligand>
</feature>
<dbReference type="EMBL" id="LGSS01000001">
    <property type="protein sequence ID" value="KNF10018.1"/>
    <property type="molecule type" value="Genomic_DNA"/>
</dbReference>
<dbReference type="UniPathway" id="UPA00034">
    <property type="reaction ID" value="UER00025"/>
</dbReference>
<dbReference type="PATRIC" id="fig|1503.3.peg.1054"/>
<sequence>MLNFEKLQGTGNDFIIFNAIKDKIPTYSDLAIKVCDRHFGIGADGMIIVDESDIADIKMIFYNADGSEAPMCGNGIRCFAKYVYDNKIITKTSFSVETLGGIMKPELVISNNEVTHVKVNMGSPIFSTTDFPINTTEKDFINKDLEIDGVKYKISSLMIGTIHTVIKVNNLEETEVERIGPLIEKHPLFPLKTNVNFFEIVDEENINLKTWERGAGLTLACGTGATATAIISSILYNTTKTVNIHIDGGTLKIEQTENDVYMTGPAKSICKGVYNF</sequence>
<evidence type="ECO:0000256" key="10">
    <source>
        <dbReference type="PROSITE-ProRule" id="PRU10125"/>
    </source>
</evidence>
<organism evidence="11 12">
    <name type="scientific">Gottschalkia purinilytica</name>
    <name type="common">Clostridium purinilyticum</name>
    <dbReference type="NCBI Taxonomy" id="1503"/>
    <lineage>
        <taxon>Bacteria</taxon>
        <taxon>Bacillati</taxon>
        <taxon>Bacillota</taxon>
        <taxon>Tissierellia</taxon>
        <taxon>Tissierellales</taxon>
        <taxon>Gottschalkiaceae</taxon>
        <taxon>Gottschalkia</taxon>
    </lineage>
</organism>
<evidence type="ECO:0000256" key="2">
    <source>
        <dbReference type="ARBA" id="ARBA00010219"/>
    </source>
</evidence>
<evidence type="ECO:0000256" key="3">
    <source>
        <dbReference type="ARBA" id="ARBA00013080"/>
    </source>
</evidence>
<feature type="binding site" evidence="9">
    <location>
        <begin position="73"/>
        <end position="74"/>
    </location>
    <ligand>
        <name>substrate</name>
    </ligand>
</feature>
<feature type="active site" description="Proton donor" evidence="9">
    <location>
        <position position="72"/>
    </location>
</feature>
<feature type="binding site" evidence="9">
    <location>
        <position position="12"/>
    </location>
    <ligand>
        <name>substrate</name>
    </ligand>
</feature>
<evidence type="ECO:0000256" key="5">
    <source>
        <dbReference type="ARBA" id="ARBA00022605"/>
    </source>
</evidence>
<keyword evidence="4 9" id="KW-0963">Cytoplasm</keyword>
<keyword evidence="6 9" id="KW-0457">Lysine biosynthesis</keyword>
<comment type="subcellular location">
    <subcellularLocation>
        <location evidence="9">Cytoplasm</location>
    </subcellularLocation>
</comment>
<dbReference type="SUPFAM" id="SSF54506">
    <property type="entry name" value="Diaminopimelate epimerase-like"/>
    <property type="match status" value="2"/>
</dbReference>
<feature type="active site" description="Proton acceptor" evidence="9">
    <location>
        <position position="221"/>
    </location>
</feature>
<evidence type="ECO:0000256" key="9">
    <source>
        <dbReference type="HAMAP-Rule" id="MF_00197"/>
    </source>
</evidence>
<dbReference type="InterPro" id="IPR018510">
    <property type="entry name" value="DAP_epimerase_AS"/>
</dbReference>
<keyword evidence="7 9" id="KW-0413">Isomerase</keyword>
<feature type="binding site" evidence="9">
    <location>
        <begin position="212"/>
        <end position="213"/>
    </location>
    <ligand>
        <name>substrate</name>
    </ligand>
</feature>
<dbReference type="GO" id="GO:0009089">
    <property type="term" value="P:lysine biosynthetic process via diaminopimelate"/>
    <property type="evidence" value="ECO:0007669"/>
    <property type="project" value="UniProtKB-UniRule"/>
</dbReference>
<dbReference type="OrthoDB" id="9805408at2"/>
<dbReference type="InterPro" id="IPR001653">
    <property type="entry name" value="DAP_epimerase_DapF"/>
</dbReference>
<comment type="pathway">
    <text evidence="1 9">Amino-acid biosynthesis; L-lysine biosynthesis via DAP pathway; DL-2,6-diaminopimelate from LL-2,6-diaminopimelate: step 1/1.</text>
</comment>
<dbReference type="EC" id="5.1.1.7" evidence="3 9"/>
<evidence type="ECO:0000256" key="8">
    <source>
        <dbReference type="ARBA" id="ARBA00051712"/>
    </source>
</evidence>
<dbReference type="PANTHER" id="PTHR31689:SF0">
    <property type="entry name" value="DIAMINOPIMELATE EPIMERASE"/>
    <property type="match status" value="1"/>
</dbReference>
<dbReference type="FunFam" id="3.10.310.10:FF:000001">
    <property type="entry name" value="Diaminopimelate epimerase"/>
    <property type="match status" value="1"/>
</dbReference>
<evidence type="ECO:0000256" key="4">
    <source>
        <dbReference type="ARBA" id="ARBA00022490"/>
    </source>
</evidence>
<gene>
    <name evidence="9 11" type="primary">dapF</name>
    <name evidence="11" type="ORF">CLPU_1c01830</name>
</gene>
<accession>A0A0L0WEV5</accession>
<comment type="catalytic activity">
    <reaction evidence="8 9">
        <text>(2S,6S)-2,6-diaminopimelate = meso-2,6-diaminopimelate</text>
        <dbReference type="Rhea" id="RHEA:15393"/>
        <dbReference type="ChEBI" id="CHEBI:57609"/>
        <dbReference type="ChEBI" id="CHEBI:57791"/>
        <dbReference type="EC" id="5.1.1.7"/>
    </reaction>
</comment>
<feature type="active site" evidence="10">
    <location>
        <position position="72"/>
    </location>
</feature>
<evidence type="ECO:0000313" key="12">
    <source>
        <dbReference type="Proteomes" id="UP000037267"/>
    </source>
</evidence>
<feature type="binding site" evidence="9">
    <location>
        <position position="63"/>
    </location>
    <ligand>
        <name>substrate</name>
    </ligand>
</feature>
<evidence type="ECO:0000256" key="6">
    <source>
        <dbReference type="ARBA" id="ARBA00023154"/>
    </source>
</evidence>
<dbReference type="PROSITE" id="PS01326">
    <property type="entry name" value="DAP_EPIMERASE"/>
    <property type="match status" value="1"/>
</dbReference>
<comment type="similarity">
    <text evidence="2 9">Belongs to the diaminopimelate epimerase family.</text>
</comment>
<feature type="site" description="Could be important to modulate the pK values of the two catalytic cysteine residues" evidence="9">
    <location>
        <position position="212"/>
    </location>
</feature>
<evidence type="ECO:0000256" key="7">
    <source>
        <dbReference type="ARBA" id="ARBA00023235"/>
    </source>
</evidence>
<evidence type="ECO:0000313" key="11">
    <source>
        <dbReference type="EMBL" id="KNF10018.1"/>
    </source>
</evidence>
<dbReference type="PANTHER" id="PTHR31689">
    <property type="entry name" value="DIAMINOPIMELATE EPIMERASE, CHLOROPLASTIC"/>
    <property type="match status" value="1"/>
</dbReference>
<dbReference type="AlphaFoldDB" id="A0A0L0WEV5"/>
<comment type="caution">
    <text evidence="11">The sequence shown here is derived from an EMBL/GenBank/DDBJ whole genome shotgun (WGS) entry which is preliminary data.</text>
</comment>
<feature type="binding site" evidence="9">
    <location>
        <begin position="222"/>
        <end position="223"/>
    </location>
    <ligand>
        <name>substrate</name>
    </ligand>
</feature>
<dbReference type="GO" id="GO:0008837">
    <property type="term" value="F:diaminopimelate epimerase activity"/>
    <property type="evidence" value="ECO:0007669"/>
    <property type="project" value="UniProtKB-UniRule"/>
</dbReference>
<dbReference type="Pfam" id="PF01678">
    <property type="entry name" value="DAP_epimerase"/>
    <property type="match status" value="2"/>
</dbReference>
<dbReference type="HAMAP" id="MF_00197">
    <property type="entry name" value="DAP_epimerase"/>
    <property type="match status" value="1"/>
</dbReference>
<keyword evidence="12" id="KW-1185">Reference proteome</keyword>
<dbReference type="RefSeq" id="WP_050353748.1">
    <property type="nucleotide sequence ID" value="NZ_LGSS01000001.1"/>
</dbReference>
<protein>
    <recommendedName>
        <fullName evidence="3 9">Diaminopimelate epimerase</fullName>
        <shortName evidence="9">DAP epimerase</shortName>
        <ecNumber evidence="3 9">5.1.1.7</ecNumber>
    </recommendedName>
    <alternativeName>
        <fullName evidence="9">PLP-independent amino acid racemase</fullName>
    </alternativeName>
</protein>
<reference evidence="12" key="1">
    <citation type="submission" date="2015-07" db="EMBL/GenBank/DDBJ databases">
        <title>Draft genome sequence of the purine-degrading Gottschalkia purinilyticum DSM 1384 (formerly Clostridium purinilyticum).</title>
        <authorList>
            <person name="Poehlein A."/>
            <person name="Schiel-Bengelsdorf B."/>
            <person name="Bengelsdorf F.R."/>
            <person name="Daniel R."/>
            <person name="Duerre P."/>
        </authorList>
    </citation>
    <scope>NUCLEOTIDE SEQUENCE [LARGE SCALE GENOMIC DNA]</scope>
    <source>
        <strain evidence="12">DSM 1384</strain>
    </source>
</reference>
<keyword evidence="5 9" id="KW-0028">Amino-acid biosynthesis</keyword>
<comment type="caution">
    <text evidence="9">Lacks conserved residue(s) required for the propagation of feature annotation.</text>
</comment>
<dbReference type="NCBIfam" id="TIGR00652">
    <property type="entry name" value="DapF"/>
    <property type="match status" value="1"/>
</dbReference>
<dbReference type="GO" id="GO:0005829">
    <property type="term" value="C:cytosol"/>
    <property type="evidence" value="ECO:0007669"/>
    <property type="project" value="TreeGrafter"/>
</dbReference>